<accession>L9WMA4</accession>
<dbReference type="GO" id="GO:0046872">
    <property type="term" value="F:metal ion binding"/>
    <property type="evidence" value="ECO:0007669"/>
    <property type="project" value="UniProtKB-KW"/>
</dbReference>
<keyword evidence="8" id="KW-1185">Reference proteome</keyword>
<feature type="region of interest" description="Disordered" evidence="5">
    <location>
        <begin position="188"/>
        <end position="208"/>
    </location>
</feature>
<keyword evidence="3" id="KW-0408">Iron</keyword>
<keyword evidence="4" id="KW-0411">Iron-sulfur</keyword>
<name>L9WMA4_9EURY</name>
<evidence type="ECO:0000313" key="8">
    <source>
        <dbReference type="Proteomes" id="UP000011531"/>
    </source>
</evidence>
<feature type="domain" description="Iron-binding zinc finger CDGSH type" evidence="6">
    <location>
        <begin position="129"/>
        <end position="170"/>
    </location>
</feature>
<comment type="caution">
    <text evidence="7">The sequence shown here is derived from an EMBL/GenBank/DDBJ whole genome shotgun (WGS) entry which is preliminary data.</text>
</comment>
<dbReference type="Proteomes" id="UP000011531">
    <property type="component" value="Unassembled WGS sequence"/>
</dbReference>
<keyword evidence="1" id="KW-0001">2Fe-2S</keyword>
<dbReference type="GO" id="GO:0051537">
    <property type="term" value="F:2 iron, 2 sulfur cluster binding"/>
    <property type="evidence" value="ECO:0007669"/>
    <property type="project" value="UniProtKB-KW"/>
</dbReference>
<organism evidence="7 8">
    <name type="scientific">Natronococcus jeotgali DSM 18795</name>
    <dbReference type="NCBI Taxonomy" id="1227498"/>
    <lineage>
        <taxon>Archaea</taxon>
        <taxon>Methanobacteriati</taxon>
        <taxon>Methanobacteriota</taxon>
        <taxon>Stenosarchaea group</taxon>
        <taxon>Halobacteria</taxon>
        <taxon>Halobacteriales</taxon>
        <taxon>Natrialbaceae</taxon>
        <taxon>Natronococcus</taxon>
    </lineage>
</organism>
<evidence type="ECO:0000313" key="7">
    <source>
        <dbReference type="EMBL" id="ELY50589.1"/>
    </source>
</evidence>
<protein>
    <submittedName>
        <fullName evidence="7">Iron sulfur-containing domain, CDGSH-type</fullName>
    </submittedName>
</protein>
<evidence type="ECO:0000256" key="4">
    <source>
        <dbReference type="ARBA" id="ARBA00023014"/>
    </source>
</evidence>
<dbReference type="STRING" id="1227498.C492_22477"/>
<dbReference type="PATRIC" id="fig|1227498.3.peg.4470"/>
<dbReference type="Pfam" id="PF09360">
    <property type="entry name" value="zf-CDGSH"/>
    <property type="match status" value="1"/>
</dbReference>
<dbReference type="InterPro" id="IPR018967">
    <property type="entry name" value="FeS-contain_CDGSH-typ"/>
</dbReference>
<keyword evidence="2" id="KW-0479">Metal-binding</keyword>
<dbReference type="Gene3D" id="3.40.5.90">
    <property type="entry name" value="CDGSH iron-sulfur domain, mitoNEET-type"/>
    <property type="match status" value="1"/>
</dbReference>
<dbReference type="SMART" id="SM00704">
    <property type="entry name" value="ZnF_CDGSH"/>
    <property type="match status" value="1"/>
</dbReference>
<sequence>MAWTNNRSFAGSVPRWHAQVPSRPAVETTSRRGQRRARAAASEALQSDLAIGTRLDVALVDRVGLLVGVAPPELGSDESTYSGIATAGDCRGILNVAPETVTIGGNDGTLSSLESASRPMTRLVELEANGPRKLEPSDVDDEKGDVAVCRCGLSESFPFCDGSHRRTVDEEEGTTYVYEDGERSIVEEVVTREDGADETVDREDSSGN</sequence>
<evidence type="ECO:0000256" key="2">
    <source>
        <dbReference type="ARBA" id="ARBA00022723"/>
    </source>
</evidence>
<evidence type="ECO:0000256" key="3">
    <source>
        <dbReference type="ARBA" id="ARBA00023004"/>
    </source>
</evidence>
<dbReference type="EMBL" id="AOIA01000167">
    <property type="protein sequence ID" value="ELY50589.1"/>
    <property type="molecule type" value="Genomic_DNA"/>
</dbReference>
<dbReference type="AlphaFoldDB" id="L9WMA4"/>
<evidence type="ECO:0000256" key="5">
    <source>
        <dbReference type="SAM" id="MobiDB-lite"/>
    </source>
</evidence>
<gene>
    <name evidence="7" type="ORF">C492_22477</name>
</gene>
<dbReference type="GO" id="GO:0005737">
    <property type="term" value="C:cytoplasm"/>
    <property type="evidence" value="ECO:0007669"/>
    <property type="project" value="UniProtKB-ARBA"/>
</dbReference>
<evidence type="ECO:0000256" key="1">
    <source>
        <dbReference type="ARBA" id="ARBA00022714"/>
    </source>
</evidence>
<dbReference type="InterPro" id="IPR042216">
    <property type="entry name" value="MitoNEET_CISD"/>
</dbReference>
<proteinExistence type="predicted"/>
<evidence type="ECO:0000259" key="6">
    <source>
        <dbReference type="SMART" id="SM00704"/>
    </source>
</evidence>
<reference evidence="7 8" key="1">
    <citation type="journal article" date="2014" name="PLoS Genet.">
        <title>Phylogenetically driven sequencing of extremely halophilic archaea reveals strategies for static and dynamic osmo-response.</title>
        <authorList>
            <person name="Becker E.A."/>
            <person name="Seitzer P.M."/>
            <person name="Tritt A."/>
            <person name="Larsen D."/>
            <person name="Krusor M."/>
            <person name="Yao A.I."/>
            <person name="Wu D."/>
            <person name="Madern D."/>
            <person name="Eisen J.A."/>
            <person name="Darling A.E."/>
            <person name="Facciotti M.T."/>
        </authorList>
    </citation>
    <scope>NUCLEOTIDE SEQUENCE [LARGE SCALE GENOMIC DNA]</scope>
    <source>
        <strain evidence="7 8">DSM 18795</strain>
    </source>
</reference>
<feature type="region of interest" description="Disordered" evidence="5">
    <location>
        <begin position="14"/>
        <end position="35"/>
    </location>
</feature>